<feature type="short sequence motif" description="GXSXG" evidence="4">
    <location>
        <begin position="558"/>
        <end position="562"/>
    </location>
</feature>
<evidence type="ECO:0000256" key="3">
    <source>
        <dbReference type="ARBA" id="ARBA00023098"/>
    </source>
</evidence>
<reference evidence="6" key="1">
    <citation type="submission" date="2025-08" db="UniProtKB">
        <authorList>
            <consortium name="Ensembl"/>
        </authorList>
    </citation>
    <scope>IDENTIFICATION</scope>
</reference>
<dbReference type="AlphaFoldDB" id="A0A8C6UTZ2"/>
<keyword evidence="1" id="KW-0378">Hydrolase</keyword>
<dbReference type="SUPFAM" id="SSF52151">
    <property type="entry name" value="FabD/lysophospholipase-like"/>
    <property type="match status" value="1"/>
</dbReference>
<keyword evidence="2" id="KW-0442">Lipid degradation</keyword>
<dbReference type="InterPro" id="IPR002641">
    <property type="entry name" value="PNPLA_dom"/>
</dbReference>
<evidence type="ECO:0000256" key="1">
    <source>
        <dbReference type="ARBA" id="ARBA00022801"/>
    </source>
</evidence>
<dbReference type="InterPro" id="IPR016035">
    <property type="entry name" value="Acyl_Trfase/lysoPLipase"/>
</dbReference>
<feature type="domain" description="PNPLA" evidence="5">
    <location>
        <begin position="522"/>
        <end position="586"/>
    </location>
</feature>
<keyword evidence="7" id="KW-1185">Reference proteome</keyword>
<comment type="caution">
    <text evidence="4">Lacks conserved residue(s) required for the propagation of feature annotation.</text>
</comment>
<proteinExistence type="predicted"/>
<name>A0A8C6UTZ2_9GOBI</name>
<evidence type="ECO:0000256" key="2">
    <source>
        <dbReference type="ARBA" id="ARBA00022963"/>
    </source>
</evidence>
<dbReference type="PROSITE" id="PS51635">
    <property type="entry name" value="PNPLA"/>
    <property type="match status" value="1"/>
</dbReference>
<evidence type="ECO:0000256" key="4">
    <source>
        <dbReference type="PROSITE-ProRule" id="PRU01161"/>
    </source>
</evidence>
<protein>
    <recommendedName>
        <fullName evidence="5">PNPLA domain-containing protein</fullName>
    </recommendedName>
</protein>
<accession>A0A8C6UTZ2</accession>
<keyword evidence="3" id="KW-0443">Lipid metabolism</keyword>
<dbReference type="PANTHER" id="PTHR24185">
    <property type="entry name" value="CALCIUM-INDEPENDENT PHOSPHOLIPASE A2-GAMMA"/>
    <property type="match status" value="1"/>
</dbReference>
<evidence type="ECO:0000259" key="5">
    <source>
        <dbReference type="PROSITE" id="PS51635"/>
    </source>
</evidence>
<feature type="short sequence motif" description="GXGXXG" evidence="4">
    <location>
        <begin position="526"/>
        <end position="531"/>
    </location>
</feature>
<reference evidence="6" key="2">
    <citation type="submission" date="2025-09" db="UniProtKB">
        <authorList>
            <consortium name="Ensembl"/>
        </authorList>
    </citation>
    <scope>IDENTIFICATION</scope>
</reference>
<dbReference type="Pfam" id="PF01734">
    <property type="entry name" value="Patatin"/>
    <property type="match status" value="1"/>
</dbReference>
<dbReference type="GO" id="GO:0016020">
    <property type="term" value="C:membrane"/>
    <property type="evidence" value="ECO:0007669"/>
    <property type="project" value="TreeGrafter"/>
</dbReference>
<dbReference type="Gene3D" id="3.40.1090.10">
    <property type="entry name" value="Cytosolic phospholipase A2 catalytic domain"/>
    <property type="match status" value="1"/>
</dbReference>
<dbReference type="PANTHER" id="PTHR24185:SF1">
    <property type="entry name" value="CALCIUM-INDEPENDENT PHOSPHOLIPASE A2-GAMMA"/>
    <property type="match status" value="1"/>
</dbReference>
<evidence type="ECO:0000313" key="6">
    <source>
        <dbReference type="Ensembl" id="ENSNMLP00000041712.1"/>
    </source>
</evidence>
<dbReference type="GO" id="GO:0047499">
    <property type="term" value="F:calcium-independent phospholipase A2 activity"/>
    <property type="evidence" value="ECO:0007669"/>
    <property type="project" value="TreeGrafter"/>
</dbReference>
<evidence type="ECO:0000313" key="7">
    <source>
        <dbReference type="Proteomes" id="UP000694523"/>
    </source>
</evidence>
<dbReference type="Proteomes" id="UP000694523">
    <property type="component" value="Unplaced"/>
</dbReference>
<dbReference type="GO" id="GO:0016042">
    <property type="term" value="P:lipid catabolic process"/>
    <property type="evidence" value="ECO:0007669"/>
    <property type="project" value="UniProtKB-KW"/>
</dbReference>
<dbReference type="GO" id="GO:0019369">
    <property type="term" value="P:arachidonate metabolic process"/>
    <property type="evidence" value="ECO:0007669"/>
    <property type="project" value="TreeGrafter"/>
</dbReference>
<organism evidence="6 7">
    <name type="scientific">Neogobius melanostomus</name>
    <name type="common">round goby</name>
    <dbReference type="NCBI Taxonomy" id="47308"/>
    <lineage>
        <taxon>Eukaryota</taxon>
        <taxon>Metazoa</taxon>
        <taxon>Chordata</taxon>
        <taxon>Craniata</taxon>
        <taxon>Vertebrata</taxon>
        <taxon>Euteleostomi</taxon>
        <taxon>Actinopterygii</taxon>
        <taxon>Neopterygii</taxon>
        <taxon>Teleostei</taxon>
        <taxon>Neoteleostei</taxon>
        <taxon>Acanthomorphata</taxon>
        <taxon>Gobiaria</taxon>
        <taxon>Gobiiformes</taxon>
        <taxon>Gobioidei</taxon>
        <taxon>Gobiidae</taxon>
        <taxon>Benthophilinae</taxon>
        <taxon>Neogobiini</taxon>
        <taxon>Neogobius</taxon>
    </lineage>
</organism>
<dbReference type="Ensembl" id="ENSNMLT00000046360.1">
    <property type="protein sequence ID" value="ENSNMLP00000041712.1"/>
    <property type="gene ID" value="ENSNMLG00000025504.1"/>
</dbReference>
<sequence>MGRYLNFCSSSVNSTFKSYCKIKYLMSILRKRPQLTEIYSPELLKCPHQHSRFTRKLLWQSGHTPYLNKTGSAFHLNAGEVKVFAHFYCTSAGRDGFKAEAPVGLLEATQDSHLSRLGGRIGQSFKLLSTHINLYFKSKHFAHPAKNATFETVQRRTRAPRPIRRVTKERHMTQNTKPTIQLSKDKETNPLQENSSVELFHISSLARFGESYNYVAKHINSVFSRGGAKSEEQDHLDKQSISEPNRIENNLYIDETFLPNTRADQQRAKVQTQTSNSWEDGYALFAAHINSYFGASVTDEEKFRENNKLQQSFKPIKPTRPQTFEYKDGAQGLFHSSNNATHFGESYFQMAHHINQYFQSEAVAEHDLDEDLTEVDRAPANSGKTKTVSLMDCLLHPSSVPDFVNSYLRPTQTAPGMASPRTRRTTKYLNIKQAEEATHNLIATLGQTSAPDVLTSSVEALNEHLIRYPSCRMILWQEKTAVLLLKKRRTYRNHEGVQNAIREMLALVGYVDAVKGRGIRVLSIDGGGTRGVVPLQVLKVLEAQTGKKIHQLFDYICGVSTGKHNSNVCFVFILNRTLNQTGFQNK</sequence>